<organism evidence="2 3">
    <name type="scientific">Rhodotorula mucilaginosa</name>
    <name type="common">Yeast</name>
    <name type="synonym">Rhodotorula rubra</name>
    <dbReference type="NCBI Taxonomy" id="5537"/>
    <lineage>
        <taxon>Eukaryota</taxon>
        <taxon>Fungi</taxon>
        <taxon>Dikarya</taxon>
        <taxon>Basidiomycota</taxon>
        <taxon>Pucciniomycotina</taxon>
        <taxon>Microbotryomycetes</taxon>
        <taxon>Sporidiobolales</taxon>
        <taxon>Sporidiobolaceae</taxon>
        <taxon>Rhodotorula</taxon>
    </lineage>
</organism>
<dbReference type="EMBL" id="PUHQ01000140">
    <property type="protein sequence ID" value="KAG0654730.1"/>
    <property type="molecule type" value="Genomic_DNA"/>
</dbReference>
<feature type="region of interest" description="Disordered" evidence="1">
    <location>
        <begin position="93"/>
        <end position="138"/>
    </location>
</feature>
<gene>
    <name evidence="2" type="ORF">C6P46_001518</name>
</gene>
<dbReference type="AlphaFoldDB" id="A0A9P6VUS1"/>
<feature type="region of interest" description="Disordered" evidence="1">
    <location>
        <begin position="184"/>
        <end position="220"/>
    </location>
</feature>
<feature type="compositionally biased region" description="Basic residues" evidence="1">
    <location>
        <begin position="202"/>
        <end position="214"/>
    </location>
</feature>
<comment type="caution">
    <text evidence="2">The sequence shown here is derived from an EMBL/GenBank/DDBJ whole genome shotgun (WGS) entry which is preliminary data.</text>
</comment>
<dbReference type="Proteomes" id="UP000777482">
    <property type="component" value="Unassembled WGS sequence"/>
</dbReference>
<reference evidence="2 3" key="1">
    <citation type="submission" date="2020-11" db="EMBL/GenBank/DDBJ databases">
        <title>Kefir isolates.</title>
        <authorList>
            <person name="Marcisauskas S."/>
            <person name="Kim Y."/>
            <person name="Blasche S."/>
        </authorList>
    </citation>
    <scope>NUCLEOTIDE SEQUENCE [LARGE SCALE GENOMIC DNA]</scope>
    <source>
        <strain evidence="2 3">KR</strain>
    </source>
</reference>
<protein>
    <submittedName>
        <fullName evidence="2">Uncharacterized protein</fullName>
    </submittedName>
</protein>
<accession>A0A9P6VUS1</accession>
<evidence type="ECO:0000313" key="3">
    <source>
        <dbReference type="Proteomes" id="UP000777482"/>
    </source>
</evidence>
<name>A0A9P6VUS1_RHOMI</name>
<keyword evidence="3" id="KW-1185">Reference proteome</keyword>
<proteinExistence type="predicted"/>
<sequence length="220" mass="23605">MLSHIAAASPLSPVAADSVQVSVKSPLPIRRPAPRLGLAHAHASDGVPVLAIRSFAFGPAVLHSLKQSKAAKFDTAMYSIAIDAGRIENSMRAGGSGSGLRRPTALQKGRPVPVEHSPGMDKHSLVSTGRCKPALSRKRVRREQKGWLSAGVGNRLLIARTESYIRIAGLAFYGAVASIQRRRSSYKSGMGRVDRFSPITGRRAKLTRTTRARPSKRDPA</sequence>
<evidence type="ECO:0000313" key="2">
    <source>
        <dbReference type="EMBL" id="KAG0654730.1"/>
    </source>
</evidence>
<evidence type="ECO:0000256" key="1">
    <source>
        <dbReference type="SAM" id="MobiDB-lite"/>
    </source>
</evidence>